<evidence type="ECO:0000256" key="2">
    <source>
        <dbReference type="ARBA" id="ARBA00022837"/>
    </source>
</evidence>
<proteinExistence type="predicted"/>
<dbReference type="KEGG" id="clup:CLUP02_16582"/>
<dbReference type="PANTHER" id="PTHR23050">
    <property type="entry name" value="CALCIUM BINDING PROTEIN"/>
    <property type="match status" value="1"/>
</dbReference>
<dbReference type="SUPFAM" id="SSF47473">
    <property type="entry name" value="EF-hand"/>
    <property type="match status" value="1"/>
</dbReference>
<gene>
    <name evidence="5" type="ORF">CLUP02_16582</name>
</gene>
<feature type="domain" description="EF-hand" evidence="4">
    <location>
        <begin position="293"/>
        <end position="328"/>
    </location>
</feature>
<evidence type="ECO:0000259" key="4">
    <source>
        <dbReference type="PROSITE" id="PS50222"/>
    </source>
</evidence>
<dbReference type="GeneID" id="73350510"/>
<feature type="domain" description="EF-hand" evidence="4">
    <location>
        <begin position="257"/>
        <end position="292"/>
    </location>
</feature>
<evidence type="ECO:0000313" key="5">
    <source>
        <dbReference type="EMBL" id="UQC91048.1"/>
    </source>
</evidence>
<evidence type="ECO:0000256" key="1">
    <source>
        <dbReference type="ARBA" id="ARBA00022737"/>
    </source>
</evidence>
<dbReference type="GO" id="GO:0005509">
    <property type="term" value="F:calcium ion binding"/>
    <property type="evidence" value="ECO:0007669"/>
    <property type="project" value="InterPro"/>
</dbReference>
<dbReference type="Proteomes" id="UP000830671">
    <property type="component" value="Chromosome 9"/>
</dbReference>
<reference evidence="5" key="1">
    <citation type="journal article" date="2021" name="Mol. Plant Microbe Interact.">
        <title>Complete Genome Sequence of the Plant-Pathogenic Fungus Colletotrichum lupini.</title>
        <authorList>
            <person name="Baroncelli R."/>
            <person name="Pensec F."/>
            <person name="Da Lio D."/>
            <person name="Boufleur T."/>
            <person name="Vicente I."/>
            <person name="Sarrocco S."/>
            <person name="Picot A."/>
            <person name="Baraldi E."/>
            <person name="Sukno S."/>
            <person name="Thon M."/>
            <person name="Le Floch G."/>
        </authorList>
    </citation>
    <scope>NUCLEOTIDE SEQUENCE</scope>
    <source>
        <strain evidence="5">IMI 504893</strain>
    </source>
</reference>
<protein>
    <recommendedName>
        <fullName evidence="4">EF-hand domain-containing protein</fullName>
    </recommendedName>
</protein>
<keyword evidence="3" id="KW-0812">Transmembrane</keyword>
<keyword evidence="3" id="KW-0472">Membrane</keyword>
<dbReference type="Gene3D" id="1.10.238.10">
    <property type="entry name" value="EF-hand"/>
    <property type="match status" value="1"/>
</dbReference>
<dbReference type="PROSITE" id="PS50222">
    <property type="entry name" value="EF_HAND_2"/>
    <property type="match status" value="2"/>
</dbReference>
<dbReference type="AlphaFoldDB" id="A0A9Q8T875"/>
<organism evidence="5 6">
    <name type="scientific">Colletotrichum lupini</name>
    <dbReference type="NCBI Taxonomy" id="145971"/>
    <lineage>
        <taxon>Eukaryota</taxon>
        <taxon>Fungi</taxon>
        <taxon>Dikarya</taxon>
        <taxon>Ascomycota</taxon>
        <taxon>Pezizomycotina</taxon>
        <taxon>Sordariomycetes</taxon>
        <taxon>Hypocreomycetidae</taxon>
        <taxon>Glomerellales</taxon>
        <taxon>Glomerellaceae</taxon>
        <taxon>Colletotrichum</taxon>
        <taxon>Colletotrichum acutatum species complex</taxon>
    </lineage>
</organism>
<keyword evidence="3" id="KW-1133">Transmembrane helix</keyword>
<evidence type="ECO:0000313" key="6">
    <source>
        <dbReference type="Proteomes" id="UP000830671"/>
    </source>
</evidence>
<dbReference type="SMART" id="SM00054">
    <property type="entry name" value="EFh"/>
    <property type="match status" value="3"/>
</dbReference>
<dbReference type="EMBL" id="CP019481">
    <property type="protein sequence ID" value="UQC91048.1"/>
    <property type="molecule type" value="Genomic_DNA"/>
</dbReference>
<accession>A0A9Q8T875</accession>
<keyword evidence="6" id="KW-1185">Reference proteome</keyword>
<feature type="transmembrane region" description="Helical" evidence="3">
    <location>
        <begin position="99"/>
        <end position="118"/>
    </location>
</feature>
<dbReference type="Pfam" id="PF13499">
    <property type="entry name" value="EF-hand_7"/>
    <property type="match status" value="1"/>
</dbReference>
<name>A0A9Q8T875_9PEZI</name>
<dbReference type="CDD" id="cd00051">
    <property type="entry name" value="EFh"/>
    <property type="match status" value="1"/>
</dbReference>
<dbReference type="InterPro" id="IPR002048">
    <property type="entry name" value="EF_hand_dom"/>
</dbReference>
<sequence>MHNVIEETRETDNASGVVMRGSHHWNNAIYHFQSDLNPQCIFGPSRKIKQQCITHLLDVSVLRTSRTSRDLVYMTPPNLLHGSYATSYSLNALFSPSSFIFLIPLCYSTLFVFIIGTYSRFLCACLTSTETGSKEKGRRKHITYTNDAMSTPSAMFDMAQGRRDLAALPSDWQQNIREAWEVVDQQGLGSLNAREWPFALRAIGFDLARTETYALLLAHGVPPHDHDPSRGPCSPSRLRMPQEHFSAIAAWLLMRRDPQEEAEDAWKMFDPRGTGRVTLESLRAVCGEVNSTLSEADMRRMIDMADISGKGWVSKEEFIEVAKGGFGRG</sequence>
<dbReference type="InterPro" id="IPR011992">
    <property type="entry name" value="EF-hand-dom_pair"/>
</dbReference>
<dbReference type="InterPro" id="IPR050145">
    <property type="entry name" value="Centrin_CML-like"/>
</dbReference>
<dbReference type="RefSeq" id="XP_049152647.1">
    <property type="nucleotide sequence ID" value="XM_049295500.1"/>
</dbReference>
<evidence type="ECO:0000256" key="3">
    <source>
        <dbReference type="SAM" id="Phobius"/>
    </source>
</evidence>
<keyword evidence="1" id="KW-0677">Repeat</keyword>
<keyword evidence="2" id="KW-0106">Calcium</keyword>